<organism evidence="7 8">
    <name type="scientific">Paraconexibacter antarcticus</name>
    <dbReference type="NCBI Taxonomy" id="2949664"/>
    <lineage>
        <taxon>Bacteria</taxon>
        <taxon>Bacillati</taxon>
        <taxon>Actinomycetota</taxon>
        <taxon>Thermoleophilia</taxon>
        <taxon>Solirubrobacterales</taxon>
        <taxon>Paraconexibacteraceae</taxon>
        <taxon>Paraconexibacter</taxon>
    </lineage>
</organism>
<evidence type="ECO:0000313" key="7">
    <source>
        <dbReference type="EMBL" id="UTI62878.1"/>
    </source>
</evidence>
<evidence type="ECO:0000256" key="6">
    <source>
        <dbReference type="ARBA" id="ARBA00023163"/>
    </source>
</evidence>
<dbReference type="EMBL" id="CP098502">
    <property type="protein sequence ID" value="UTI62878.1"/>
    <property type="molecule type" value="Genomic_DNA"/>
</dbReference>
<dbReference type="InterPro" id="IPR002481">
    <property type="entry name" value="FUR"/>
</dbReference>
<dbReference type="InterPro" id="IPR036390">
    <property type="entry name" value="WH_DNA-bd_sf"/>
</dbReference>
<reference evidence="7 8" key="1">
    <citation type="submission" date="2022-06" db="EMBL/GenBank/DDBJ databases">
        <title>Paraconexibacter antarcticus.</title>
        <authorList>
            <person name="Kim C.S."/>
        </authorList>
    </citation>
    <scope>NUCLEOTIDE SEQUENCE [LARGE SCALE GENOMIC DNA]</scope>
    <source>
        <strain evidence="7 8">02-257</strain>
    </source>
</reference>
<dbReference type="Gene3D" id="1.10.10.10">
    <property type="entry name" value="Winged helix-like DNA-binding domain superfamily/Winged helix DNA-binding domain"/>
    <property type="match status" value="1"/>
</dbReference>
<name>A0ABY5DNW7_9ACTN</name>
<keyword evidence="3" id="KW-0862">Zinc</keyword>
<protein>
    <submittedName>
        <fullName evidence="7">Transcriptional repressor</fullName>
    </submittedName>
</protein>
<evidence type="ECO:0000313" key="8">
    <source>
        <dbReference type="Proteomes" id="UP001056035"/>
    </source>
</evidence>
<keyword evidence="2" id="KW-0678">Repressor</keyword>
<evidence type="ECO:0000256" key="5">
    <source>
        <dbReference type="ARBA" id="ARBA00023125"/>
    </source>
</evidence>
<keyword evidence="6" id="KW-0804">Transcription</keyword>
<dbReference type="SUPFAM" id="SSF46785">
    <property type="entry name" value="Winged helix' DNA-binding domain"/>
    <property type="match status" value="1"/>
</dbReference>
<dbReference type="Gene3D" id="3.30.1490.190">
    <property type="match status" value="1"/>
</dbReference>
<sequence>MTQAPHRVPLAFDTVDEVAAAIRARGGRLTSARRVLLEGLFAADGLVTAEELADGMDGRIVRSEVSSVYRNLELLEQLGVVRHVHLGHGPGLYALERGGPCEYLVCEQCDRVEILATADLDPVRDDVRARFGYEVRFSHFPLVGRCPKCVAIANDSP</sequence>
<dbReference type="PANTHER" id="PTHR33202:SF7">
    <property type="entry name" value="FERRIC UPTAKE REGULATION PROTEIN"/>
    <property type="match status" value="1"/>
</dbReference>
<dbReference type="Proteomes" id="UP001056035">
    <property type="component" value="Chromosome"/>
</dbReference>
<evidence type="ECO:0000256" key="1">
    <source>
        <dbReference type="ARBA" id="ARBA00007957"/>
    </source>
</evidence>
<keyword evidence="5" id="KW-0238">DNA-binding</keyword>
<accession>A0ABY5DNW7</accession>
<dbReference type="Pfam" id="PF01475">
    <property type="entry name" value="FUR"/>
    <property type="match status" value="1"/>
</dbReference>
<keyword evidence="8" id="KW-1185">Reference proteome</keyword>
<gene>
    <name evidence="7" type="ORF">NBH00_16100</name>
</gene>
<dbReference type="InterPro" id="IPR036388">
    <property type="entry name" value="WH-like_DNA-bd_sf"/>
</dbReference>
<dbReference type="PANTHER" id="PTHR33202">
    <property type="entry name" value="ZINC UPTAKE REGULATION PROTEIN"/>
    <property type="match status" value="1"/>
</dbReference>
<keyword evidence="4" id="KW-0805">Transcription regulation</keyword>
<evidence type="ECO:0000256" key="2">
    <source>
        <dbReference type="ARBA" id="ARBA00022491"/>
    </source>
</evidence>
<dbReference type="InterPro" id="IPR043135">
    <property type="entry name" value="Fur_C"/>
</dbReference>
<evidence type="ECO:0000256" key="3">
    <source>
        <dbReference type="ARBA" id="ARBA00022833"/>
    </source>
</evidence>
<dbReference type="RefSeq" id="WP_254569613.1">
    <property type="nucleotide sequence ID" value="NZ_CP098502.1"/>
</dbReference>
<comment type="similarity">
    <text evidence="1">Belongs to the Fur family.</text>
</comment>
<evidence type="ECO:0000256" key="4">
    <source>
        <dbReference type="ARBA" id="ARBA00023015"/>
    </source>
</evidence>
<proteinExistence type="inferred from homology"/>